<proteinExistence type="predicted"/>
<name>A0AAJ0I4U8_9PEZI</name>
<dbReference type="GeneID" id="87874887"/>
<evidence type="ECO:0000313" key="1">
    <source>
        <dbReference type="EMBL" id="KAK3490309.1"/>
    </source>
</evidence>
<gene>
    <name evidence="1" type="ORF">B0T23DRAFT_381497</name>
</gene>
<protein>
    <submittedName>
        <fullName evidence="1">Uncharacterized protein</fullName>
    </submittedName>
</protein>
<sequence length="113" mass="13087">MPSHDYKQEVQLANEDGVLRWIREYVIDNFDRRAAMKALYRVGYERTIEFDLTGLPYESINEDLLGRLGNVLHFEGRLKYVALPRLTVANDADEISEVIGVNDQGQQDMIVER</sequence>
<organism evidence="1 2">
    <name type="scientific">Neurospora hispaniola</name>
    <dbReference type="NCBI Taxonomy" id="588809"/>
    <lineage>
        <taxon>Eukaryota</taxon>
        <taxon>Fungi</taxon>
        <taxon>Dikarya</taxon>
        <taxon>Ascomycota</taxon>
        <taxon>Pezizomycotina</taxon>
        <taxon>Sordariomycetes</taxon>
        <taxon>Sordariomycetidae</taxon>
        <taxon>Sordariales</taxon>
        <taxon>Sordariaceae</taxon>
        <taxon>Neurospora</taxon>
    </lineage>
</organism>
<keyword evidence="2" id="KW-1185">Reference proteome</keyword>
<dbReference type="AlphaFoldDB" id="A0AAJ0I4U8"/>
<dbReference type="Proteomes" id="UP001285908">
    <property type="component" value="Unassembled WGS sequence"/>
</dbReference>
<accession>A0AAJ0I4U8</accession>
<reference evidence="1 2" key="1">
    <citation type="journal article" date="2023" name="Mol. Phylogenet. Evol.">
        <title>Genome-scale phylogeny and comparative genomics of the fungal order Sordariales.</title>
        <authorList>
            <person name="Hensen N."/>
            <person name="Bonometti L."/>
            <person name="Westerberg I."/>
            <person name="Brannstrom I.O."/>
            <person name="Guillou S."/>
            <person name="Cros-Aarteil S."/>
            <person name="Calhoun S."/>
            <person name="Haridas S."/>
            <person name="Kuo A."/>
            <person name="Mondo S."/>
            <person name="Pangilinan J."/>
            <person name="Riley R."/>
            <person name="LaButti K."/>
            <person name="Andreopoulos B."/>
            <person name="Lipzen A."/>
            <person name="Chen C."/>
            <person name="Yan M."/>
            <person name="Daum C."/>
            <person name="Ng V."/>
            <person name="Clum A."/>
            <person name="Steindorff A."/>
            <person name="Ohm R.A."/>
            <person name="Martin F."/>
            <person name="Silar P."/>
            <person name="Natvig D.O."/>
            <person name="Lalanne C."/>
            <person name="Gautier V."/>
            <person name="Ament-Velasquez S.L."/>
            <person name="Kruys A."/>
            <person name="Hutchinson M.I."/>
            <person name="Powell A.J."/>
            <person name="Barry K."/>
            <person name="Miller A.N."/>
            <person name="Grigoriev I.V."/>
            <person name="Debuchy R."/>
            <person name="Gladieux P."/>
            <person name="Hiltunen Thoren M."/>
            <person name="Johannesson H."/>
        </authorList>
    </citation>
    <scope>NUCLEOTIDE SEQUENCE [LARGE SCALE GENOMIC DNA]</scope>
    <source>
        <strain evidence="1 2">FGSC 10403</strain>
    </source>
</reference>
<evidence type="ECO:0000313" key="2">
    <source>
        <dbReference type="Proteomes" id="UP001285908"/>
    </source>
</evidence>
<dbReference type="EMBL" id="JAULSX010000005">
    <property type="protein sequence ID" value="KAK3490309.1"/>
    <property type="molecule type" value="Genomic_DNA"/>
</dbReference>
<comment type="caution">
    <text evidence="1">The sequence shown here is derived from an EMBL/GenBank/DDBJ whole genome shotgun (WGS) entry which is preliminary data.</text>
</comment>
<dbReference type="RefSeq" id="XP_062691492.1">
    <property type="nucleotide sequence ID" value="XM_062837265.1"/>
</dbReference>